<feature type="compositionally biased region" description="Low complexity" evidence="2">
    <location>
        <begin position="255"/>
        <end position="294"/>
    </location>
</feature>
<evidence type="ECO:0000259" key="4">
    <source>
        <dbReference type="SMART" id="SM00062"/>
    </source>
</evidence>
<evidence type="ECO:0000256" key="3">
    <source>
        <dbReference type="SAM" id="SignalP"/>
    </source>
</evidence>
<gene>
    <name evidence="6" type="ORF">SAMN05444276_1011238</name>
</gene>
<accession>A0A1H2UBJ9</accession>
<keyword evidence="7" id="KW-1185">Reference proteome</keyword>
<dbReference type="PANTHER" id="PTHR35936">
    <property type="entry name" value="MEMBRANE-BOUND LYTIC MUREIN TRANSGLYCOSYLASE F"/>
    <property type="match status" value="1"/>
</dbReference>
<evidence type="ECO:0000256" key="1">
    <source>
        <dbReference type="ARBA" id="ARBA00022729"/>
    </source>
</evidence>
<dbReference type="PANTHER" id="PTHR35936:SF19">
    <property type="entry name" value="AMINO-ACID-BINDING PROTEIN YXEM-RELATED"/>
    <property type="match status" value="1"/>
</dbReference>
<dbReference type="SMART" id="SM00062">
    <property type="entry name" value="PBPb"/>
    <property type="match status" value="1"/>
</dbReference>
<protein>
    <submittedName>
        <fullName evidence="6">Amino acid ABC transporter substrate-binding protein, PAAT family</fullName>
    </submittedName>
</protein>
<dbReference type="Gene3D" id="3.40.190.10">
    <property type="entry name" value="Periplasmic binding protein-like II"/>
    <property type="match status" value="2"/>
</dbReference>
<proteinExistence type="predicted"/>
<feature type="chain" id="PRO_5010267231" evidence="3">
    <location>
        <begin position="22"/>
        <end position="294"/>
    </location>
</feature>
<dbReference type="EMBL" id="FNNA01000001">
    <property type="protein sequence ID" value="SDW53561.1"/>
    <property type="molecule type" value="Genomic_DNA"/>
</dbReference>
<evidence type="ECO:0000256" key="2">
    <source>
        <dbReference type="SAM" id="MobiDB-lite"/>
    </source>
</evidence>
<organism evidence="6 7">
    <name type="scientific">Paracoccus sanguinis</name>
    <dbReference type="NCBI Taxonomy" id="1545044"/>
    <lineage>
        <taxon>Bacteria</taxon>
        <taxon>Pseudomonadati</taxon>
        <taxon>Pseudomonadota</taxon>
        <taxon>Alphaproteobacteria</taxon>
        <taxon>Rhodobacterales</taxon>
        <taxon>Paracoccaceae</taxon>
        <taxon>Paracoccus</taxon>
    </lineage>
</organism>
<dbReference type="SUPFAM" id="SSF53850">
    <property type="entry name" value="Periplasmic binding protein-like II"/>
    <property type="match status" value="1"/>
</dbReference>
<dbReference type="GO" id="GO:0015276">
    <property type="term" value="F:ligand-gated monoatomic ion channel activity"/>
    <property type="evidence" value="ECO:0007669"/>
    <property type="project" value="InterPro"/>
</dbReference>
<dbReference type="InterPro" id="IPR001638">
    <property type="entry name" value="Solute-binding_3/MltF_N"/>
</dbReference>
<feature type="signal peptide" evidence="3">
    <location>
        <begin position="1"/>
        <end position="21"/>
    </location>
</feature>
<keyword evidence="1 3" id="KW-0732">Signal</keyword>
<evidence type="ECO:0000259" key="5">
    <source>
        <dbReference type="SMART" id="SM00079"/>
    </source>
</evidence>
<feature type="region of interest" description="Disordered" evidence="2">
    <location>
        <begin position="252"/>
        <end position="294"/>
    </location>
</feature>
<dbReference type="CDD" id="cd13709">
    <property type="entry name" value="PBP2_YxeM"/>
    <property type="match status" value="1"/>
</dbReference>
<dbReference type="SMART" id="SM00079">
    <property type="entry name" value="PBPe"/>
    <property type="match status" value="1"/>
</dbReference>
<dbReference type="STRING" id="1545044.SAMN05444276_1011238"/>
<evidence type="ECO:0000313" key="6">
    <source>
        <dbReference type="EMBL" id="SDW53561.1"/>
    </source>
</evidence>
<dbReference type="Proteomes" id="UP000182944">
    <property type="component" value="Unassembled WGS sequence"/>
</dbReference>
<dbReference type="InterPro" id="IPR001320">
    <property type="entry name" value="Iontro_rcpt_C"/>
</dbReference>
<feature type="domain" description="Solute-binding protein family 3/N-terminal" evidence="4">
    <location>
        <begin position="23"/>
        <end position="244"/>
    </location>
</feature>
<dbReference type="GO" id="GO:0016020">
    <property type="term" value="C:membrane"/>
    <property type="evidence" value="ECO:0007669"/>
    <property type="project" value="InterPro"/>
</dbReference>
<dbReference type="OrthoDB" id="9814231at2"/>
<evidence type="ECO:0000313" key="7">
    <source>
        <dbReference type="Proteomes" id="UP000182944"/>
    </source>
</evidence>
<reference evidence="7" key="1">
    <citation type="submission" date="2016-10" db="EMBL/GenBank/DDBJ databases">
        <authorList>
            <person name="Varghese N."/>
            <person name="Submissions S."/>
        </authorList>
    </citation>
    <scope>NUCLEOTIDE SEQUENCE [LARGE SCALE GENOMIC DNA]</scope>
    <source>
        <strain evidence="7">DSM 29303</strain>
    </source>
</reference>
<name>A0A1H2UBJ9_9RHOB</name>
<dbReference type="Pfam" id="PF00497">
    <property type="entry name" value="SBP_bac_3"/>
    <property type="match status" value="1"/>
</dbReference>
<dbReference type="AlphaFoldDB" id="A0A1H2UBJ9"/>
<sequence>MIKSLKAATAILVLLAGTASAETIRVGMSGQYFPFTFTRNNQLQGFEVDVLNAVGARTGDTVEFVTMGFSGLVGALDSGRIDTIANQITITPEREARFTFTRPYVYDGAQVVTRKGNDAVTGVESLAGKTVAVDLGSNYEQLMRERPDAADIEIKTYEGNIAQETALGRVDAFVMDRVSSVQLIRESGLPLQLAGAPFSEIRNALPFRSDEAGRAMRDKVDGALEALAADGTLTEISEKWFGTDITRPATGADNAVAPAEGDAVAPAAEAAPATAPAATPAPAPAAGMAPAATN</sequence>
<feature type="domain" description="Ionotropic glutamate receptor C-terminal" evidence="5">
    <location>
        <begin position="23"/>
        <end position="243"/>
    </location>
</feature>